<evidence type="ECO:0000256" key="1">
    <source>
        <dbReference type="ARBA" id="ARBA00002190"/>
    </source>
</evidence>
<keyword evidence="5" id="KW-0233">DNA recombination</keyword>
<reference evidence="6 7" key="1">
    <citation type="submission" date="2019-03" db="EMBL/GenBank/DDBJ databases">
        <title>Genomic Encyclopedia of Type Strains, Phase IV (KMG-V): Genome sequencing to study the core and pangenomes of soil and plant-associated prokaryotes.</title>
        <authorList>
            <person name="Whitman W."/>
        </authorList>
    </citation>
    <scope>NUCLEOTIDE SEQUENCE [LARGE SCALE GENOMIC DNA]</scope>
    <source>
        <strain evidence="6 7">Gr42</strain>
    </source>
</reference>
<dbReference type="AlphaFoldDB" id="A0A4R3R878"/>
<evidence type="ECO:0000256" key="2">
    <source>
        <dbReference type="ARBA" id="ARBA00010961"/>
    </source>
</evidence>
<comment type="similarity">
    <text evidence="2">Belongs to the transposase mutator family.</text>
</comment>
<evidence type="ECO:0000313" key="7">
    <source>
        <dbReference type="Proteomes" id="UP000295547"/>
    </source>
</evidence>
<evidence type="ECO:0000256" key="3">
    <source>
        <dbReference type="ARBA" id="ARBA00022578"/>
    </source>
</evidence>
<comment type="function">
    <text evidence="1">Required for the transposition of the insertion element.</text>
</comment>
<dbReference type="GO" id="GO:0006313">
    <property type="term" value="P:DNA transposition"/>
    <property type="evidence" value="ECO:0007669"/>
    <property type="project" value="InterPro"/>
</dbReference>
<evidence type="ECO:0000256" key="5">
    <source>
        <dbReference type="ARBA" id="ARBA00023172"/>
    </source>
</evidence>
<sequence>MEQALGASKSERTSERLGYRSGYYGRTLITRVGKLELRVPQDPSGRFPPSCSSTISVLNRPSFSTLAEIYVQVADTEGEGDHGRTV</sequence>
<keyword evidence="4" id="KW-0238">DNA-binding</keyword>
<keyword evidence="7" id="KW-1185">Reference proteome</keyword>
<name>A0A4R3R878_9HYPH</name>
<dbReference type="GO" id="GO:0003677">
    <property type="term" value="F:DNA binding"/>
    <property type="evidence" value="ECO:0007669"/>
    <property type="project" value="UniProtKB-KW"/>
</dbReference>
<proteinExistence type="inferred from homology"/>
<accession>A0A4R3R878</accession>
<organism evidence="6 7">
    <name type="scientific">Rhizobium azibense</name>
    <dbReference type="NCBI Taxonomy" id="1136135"/>
    <lineage>
        <taxon>Bacteria</taxon>
        <taxon>Pseudomonadati</taxon>
        <taxon>Pseudomonadota</taxon>
        <taxon>Alphaproteobacteria</taxon>
        <taxon>Hyphomicrobiales</taxon>
        <taxon>Rhizobiaceae</taxon>
        <taxon>Rhizobium/Agrobacterium group</taxon>
        <taxon>Rhizobium</taxon>
    </lineage>
</organism>
<evidence type="ECO:0000313" key="6">
    <source>
        <dbReference type="EMBL" id="TCU30524.1"/>
    </source>
</evidence>
<keyword evidence="3" id="KW-0815">Transposition</keyword>
<gene>
    <name evidence="6" type="ORF">EV130_10195</name>
</gene>
<protein>
    <submittedName>
        <fullName evidence="6">Mutator family transposase</fullName>
    </submittedName>
</protein>
<dbReference type="InterPro" id="IPR001207">
    <property type="entry name" value="Transposase_mutator"/>
</dbReference>
<comment type="caution">
    <text evidence="6">The sequence shown here is derived from an EMBL/GenBank/DDBJ whole genome shotgun (WGS) entry which is preliminary data.</text>
</comment>
<dbReference type="RefSeq" id="WP_165918467.1">
    <property type="nucleotide sequence ID" value="NZ_SMBJ01000001.1"/>
</dbReference>
<dbReference type="EMBL" id="SMBJ01000001">
    <property type="protein sequence ID" value="TCU30524.1"/>
    <property type="molecule type" value="Genomic_DNA"/>
</dbReference>
<evidence type="ECO:0000256" key="4">
    <source>
        <dbReference type="ARBA" id="ARBA00023125"/>
    </source>
</evidence>
<dbReference type="GO" id="GO:0004803">
    <property type="term" value="F:transposase activity"/>
    <property type="evidence" value="ECO:0007669"/>
    <property type="project" value="InterPro"/>
</dbReference>
<dbReference type="Pfam" id="PF00872">
    <property type="entry name" value="Transposase_mut"/>
    <property type="match status" value="1"/>
</dbReference>
<dbReference type="Proteomes" id="UP000295547">
    <property type="component" value="Unassembled WGS sequence"/>
</dbReference>